<feature type="region of interest" description="Disordered" evidence="3">
    <location>
        <begin position="565"/>
        <end position="584"/>
    </location>
</feature>
<dbReference type="InterPro" id="IPR041664">
    <property type="entry name" value="AAA_16"/>
</dbReference>
<dbReference type="PANTHER" id="PTHR16305">
    <property type="entry name" value="TESTICULAR SOLUBLE ADENYLYL CYCLASE"/>
    <property type="match status" value="1"/>
</dbReference>
<evidence type="ECO:0000256" key="3">
    <source>
        <dbReference type="SAM" id="MobiDB-lite"/>
    </source>
</evidence>
<dbReference type="InterPro" id="IPR016032">
    <property type="entry name" value="Sig_transdc_resp-reg_C-effctor"/>
</dbReference>
<dbReference type="PANTHER" id="PTHR16305:SF35">
    <property type="entry name" value="TRANSCRIPTIONAL ACTIVATOR DOMAIN"/>
    <property type="match status" value="1"/>
</dbReference>
<dbReference type="CDD" id="cd06170">
    <property type="entry name" value="LuxR_C_like"/>
    <property type="match status" value="1"/>
</dbReference>
<dbReference type="RefSeq" id="WP_243557199.1">
    <property type="nucleotide sequence ID" value="NZ_CP094528.1"/>
</dbReference>
<dbReference type="Proteomes" id="UP000832097">
    <property type="component" value="Chromosome"/>
</dbReference>
<evidence type="ECO:0000256" key="2">
    <source>
        <dbReference type="ARBA" id="ARBA00022840"/>
    </source>
</evidence>
<gene>
    <name evidence="5" type="ORF">MTO99_04175</name>
</gene>
<dbReference type="PRINTS" id="PR00038">
    <property type="entry name" value="HTHLUXR"/>
</dbReference>
<reference evidence="5 6" key="1">
    <citation type="submission" date="2022-03" db="EMBL/GenBank/DDBJ databases">
        <title>Mucilaginibacter sp. isolated from the gut of Protaetia brevitarsis seulensis larvae.</title>
        <authorList>
            <person name="Won M."/>
            <person name="Kim S.-J."/>
            <person name="Kwon S.-W."/>
        </authorList>
    </citation>
    <scope>NUCLEOTIDE SEQUENCE [LARGE SCALE GENOMIC DNA]</scope>
    <source>
        <strain evidence="5 6">CFWR-12</strain>
    </source>
</reference>
<feature type="domain" description="HTH luxR-type" evidence="4">
    <location>
        <begin position="877"/>
        <end position="942"/>
    </location>
</feature>
<proteinExistence type="predicted"/>
<dbReference type="SUPFAM" id="SSF46894">
    <property type="entry name" value="C-terminal effector domain of the bipartite response regulators"/>
    <property type="match status" value="1"/>
</dbReference>
<evidence type="ECO:0000313" key="6">
    <source>
        <dbReference type="Proteomes" id="UP000832097"/>
    </source>
</evidence>
<name>A0ABY4C0N3_9MICO</name>
<dbReference type="InterPro" id="IPR000792">
    <property type="entry name" value="Tscrpt_reg_LuxR_C"/>
</dbReference>
<evidence type="ECO:0000313" key="5">
    <source>
        <dbReference type="EMBL" id="UOE44985.1"/>
    </source>
</evidence>
<evidence type="ECO:0000259" key="4">
    <source>
        <dbReference type="PROSITE" id="PS50043"/>
    </source>
</evidence>
<dbReference type="Pfam" id="PF13191">
    <property type="entry name" value="AAA_16"/>
    <property type="match status" value="1"/>
</dbReference>
<sequence length="946" mass="100646">MEHRAVAPPLLGRRRECEAIDRVLASLGGGQSRALVLRAEAGAGKSALLDYAAERATACRVLRSTGIESEMELAYAGLHQLCVPLLDGIDALPAPQAAALGVAFGLRSGDAPDRFIVGLAVLGLLADAAASRPLLCLIDDAQWLDRASAQVLAFVARRIVAESVGILFSVREPVDDVFAGIEDLVLEGLDDADARRLLASVISGPFDPEVRDRLVAETRGNPLALIELSRGKRAVEIAGGYGMTAAASVTSRIEDTFVDRIGELPPETRSALLVAAVEPVGDPVLIQRAMGSLGIEADAMSPAIEETLIEFGARVRFRHPLIRSAVVRASPVGARRAVHRALAASADPSADPDRRAWHLAEAAIGFDEEVAADLVRSARRAQARGGLAAGATFHARGAELTPDPTMRSRRALMAAEDLYRAGAMSDALRLLDLTEPELLDEHQRARIELVRAHVASSTTRGRGAAARLVTAARLLERHDGETALATYADAVIAALSAGTHAEEVGPAEVAAAVLAADPAPPLSEPALAAAEALRGLAVLILDGYAAAAPTLRSGLDRLVAFAESDDPAGPAAEPDPRRGLGEDAAPPGGLLQWLPIACAVARALLDDAAYDLLAARAVRISRTQGAFSQLPLLMAERASVLLLSGRTDEAMSVAQELQPIVEATGMPTSMTRSGWLAAFRGDERTKAEVTERLRPEILERGEGQWFTTVAWQDAMLYNSLGRYPEALAATDSAAGHPYDLGLAGWILPERVEAAVRAGSPELGTEALGRLEELAAASDTDWARGLAARAAALVAAEDTAEALFLEAIERLGRTRIRTALARAHLLYGEWLRRRNRRVESREQLRLAHQLFVETDGDAFAQRARRELAATGEVVHKPAASPVDELTAQERQIALLAATGRTNPEIGEQLFLSPRTVEWHLRKVFVKLGVTSRRQLARAMRVTQAAPA</sequence>
<dbReference type="InterPro" id="IPR036388">
    <property type="entry name" value="WH-like_DNA-bd_sf"/>
</dbReference>
<dbReference type="PROSITE" id="PS50043">
    <property type="entry name" value="HTH_LUXR_2"/>
    <property type="match status" value="1"/>
</dbReference>
<dbReference type="EMBL" id="CP094528">
    <property type="protein sequence ID" value="UOE44985.1"/>
    <property type="molecule type" value="Genomic_DNA"/>
</dbReference>
<keyword evidence="2" id="KW-0067">ATP-binding</keyword>
<keyword evidence="6" id="KW-1185">Reference proteome</keyword>
<protein>
    <submittedName>
        <fullName evidence="5">LuxR C-terminal-related transcriptional regulator</fullName>
    </submittedName>
</protein>
<dbReference type="Gene3D" id="1.10.10.10">
    <property type="entry name" value="Winged helix-like DNA-binding domain superfamily/Winged helix DNA-binding domain"/>
    <property type="match status" value="1"/>
</dbReference>
<accession>A0ABY4C0N3</accession>
<dbReference type="Pfam" id="PF00196">
    <property type="entry name" value="GerE"/>
    <property type="match status" value="1"/>
</dbReference>
<evidence type="ECO:0000256" key="1">
    <source>
        <dbReference type="ARBA" id="ARBA00022741"/>
    </source>
</evidence>
<organism evidence="5 6">
    <name type="scientific">Agromyces larvae</name>
    <dbReference type="NCBI Taxonomy" id="2929802"/>
    <lineage>
        <taxon>Bacteria</taxon>
        <taxon>Bacillati</taxon>
        <taxon>Actinomycetota</taxon>
        <taxon>Actinomycetes</taxon>
        <taxon>Micrococcales</taxon>
        <taxon>Microbacteriaceae</taxon>
        <taxon>Agromyces</taxon>
    </lineage>
</organism>
<dbReference type="SMART" id="SM00421">
    <property type="entry name" value="HTH_LUXR"/>
    <property type="match status" value="1"/>
</dbReference>
<keyword evidence="1" id="KW-0547">Nucleotide-binding</keyword>